<dbReference type="AlphaFoldDB" id="A0A543KWI0"/>
<dbReference type="RefSeq" id="WP_211360848.1">
    <property type="nucleotide sequence ID" value="NZ_VFPV01000004.1"/>
</dbReference>
<protein>
    <submittedName>
        <fullName evidence="9">NitT/TauT family transport system permease protein/sulfonate transport system permease protein</fullName>
    </submittedName>
</protein>
<keyword evidence="6 7" id="KW-0472">Membrane</keyword>
<feature type="transmembrane region" description="Helical" evidence="7">
    <location>
        <begin position="123"/>
        <end position="142"/>
    </location>
</feature>
<evidence type="ECO:0000259" key="8">
    <source>
        <dbReference type="PROSITE" id="PS50928"/>
    </source>
</evidence>
<dbReference type="SUPFAM" id="SSF161098">
    <property type="entry name" value="MetI-like"/>
    <property type="match status" value="1"/>
</dbReference>
<comment type="caution">
    <text evidence="9">The sequence shown here is derived from an EMBL/GenBank/DDBJ whole genome shotgun (WGS) entry which is preliminary data.</text>
</comment>
<evidence type="ECO:0000256" key="1">
    <source>
        <dbReference type="ARBA" id="ARBA00004651"/>
    </source>
</evidence>
<proteinExistence type="inferred from homology"/>
<feature type="transmembrane region" description="Helical" evidence="7">
    <location>
        <begin position="219"/>
        <end position="237"/>
    </location>
</feature>
<keyword evidence="4 7" id="KW-0812">Transmembrane</keyword>
<evidence type="ECO:0000313" key="10">
    <source>
        <dbReference type="Proteomes" id="UP000316993"/>
    </source>
</evidence>
<dbReference type="FunFam" id="1.10.3720.10:FF:000003">
    <property type="entry name" value="Aliphatic sulfonate ABC transporter permease"/>
    <property type="match status" value="1"/>
</dbReference>
<evidence type="ECO:0000313" key="9">
    <source>
        <dbReference type="EMBL" id="TQM99427.1"/>
    </source>
</evidence>
<dbReference type="GO" id="GO:0042918">
    <property type="term" value="P:alkanesulfonate transmembrane transport"/>
    <property type="evidence" value="ECO:0007669"/>
    <property type="project" value="UniProtKB-ARBA"/>
</dbReference>
<dbReference type="InterPro" id="IPR000515">
    <property type="entry name" value="MetI-like"/>
</dbReference>
<dbReference type="Pfam" id="PF00528">
    <property type="entry name" value="BPD_transp_1"/>
    <property type="match status" value="1"/>
</dbReference>
<comment type="subcellular location">
    <subcellularLocation>
        <location evidence="1 7">Cell membrane</location>
        <topology evidence="1 7">Multi-pass membrane protein</topology>
    </subcellularLocation>
</comment>
<dbReference type="InterPro" id="IPR035906">
    <property type="entry name" value="MetI-like_sf"/>
</dbReference>
<keyword evidence="3" id="KW-1003">Cell membrane</keyword>
<organism evidence="9 10">
    <name type="scientific">Acidovorax temperans</name>
    <dbReference type="NCBI Taxonomy" id="80878"/>
    <lineage>
        <taxon>Bacteria</taxon>
        <taxon>Pseudomonadati</taxon>
        <taxon>Pseudomonadota</taxon>
        <taxon>Betaproteobacteria</taxon>
        <taxon>Burkholderiales</taxon>
        <taxon>Comamonadaceae</taxon>
        <taxon>Acidovorax</taxon>
    </lineage>
</organism>
<dbReference type="EMBL" id="VFPV01000004">
    <property type="protein sequence ID" value="TQM99427.1"/>
    <property type="molecule type" value="Genomic_DNA"/>
</dbReference>
<evidence type="ECO:0000256" key="5">
    <source>
        <dbReference type="ARBA" id="ARBA00022989"/>
    </source>
</evidence>
<keyword evidence="2 7" id="KW-0813">Transport</keyword>
<dbReference type="PANTHER" id="PTHR30151">
    <property type="entry name" value="ALKANE SULFONATE ABC TRANSPORTER-RELATED, MEMBRANE SUBUNIT"/>
    <property type="match status" value="1"/>
</dbReference>
<evidence type="ECO:0000256" key="2">
    <source>
        <dbReference type="ARBA" id="ARBA00022448"/>
    </source>
</evidence>
<feature type="transmembrane region" description="Helical" evidence="7">
    <location>
        <begin position="98"/>
        <end position="117"/>
    </location>
</feature>
<keyword evidence="5 7" id="KW-1133">Transmembrane helix</keyword>
<comment type="similarity">
    <text evidence="7">Belongs to the binding-protein-dependent transport system permease family.</text>
</comment>
<evidence type="ECO:0000256" key="6">
    <source>
        <dbReference type="ARBA" id="ARBA00023136"/>
    </source>
</evidence>
<evidence type="ECO:0000256" key="3">
    <source>
        <dbReference type="ARBA" id="ARBA00022475"/>
    </source>
</evidence>
<feature type="transmembrane region" description="Helical" evidence="7">
    <location>
        <begin position="64"/>
        <end position="86"/>
    </location>
</feature>
<dbReference type="PANTHER" id="PTHR30151:SF0">
    <property type="entry name" value="ABC TRANSPORTER PERMEASE PROTEIN MJ0413-RELATED"/>
    <property type="match status" value="1"/>
</dbReference>
<feature type="transmembrane region" description="Helical" evidence="7">
    <location>
        <begin position="186"/>
        <end position="207"/>
    </location>
</feature>
<dbReference type="GO" id="GO:0005886">
    <property type="term" value="C:plasma membrane"/>
    <property type="evidence" value="ECO:0007669"/>
    <property type="project" value="UniProtKB-SubCell"/>
</dbReference>
<dbReference type="PROSITE" id="PS50928">
    <property type="entry name" value="ABC_TM1"/>
    <property type="match status" value="1"/>
</dbReference>
<name>A0A543KWI0_9BURK</name>
<dbReference type="CDD" id="cd06261">
    <property type="entry name" value="TM_PBP2"/>
    <property type="match status" value="1"/>
</dbReference>
<dbReference type="Proteomes" id="UP000316993">
    <property type="component" value="Unassembled WGS sequence"/>
</dbReference>
<evidence type="ECO:0000256" key="4">
    <source>
        <dbReference type="ARBA" id="ARBA00022692"/>
    </source>
</evidence>
<sequence>MISKTKVRNVIGLAAAVGLWQLMAKGGFVNDFMLPSPAEAVQALIELASDGSLWEHLIESLKRVGMGYLIAACVGLPLGFVCGVWKPAADLVRPVIEALRPIPPLAWVPIAILWFGLGDASAYFLVFLGCVFPMFFGAYTAVRSLDMNLVNAAKCLGASRWMLMRDVFIPASLPIVMPNLRLALGWGWMCVVTAELIAAQSGLGYLIQQSRQVFQIQNVVAGMATIGMVGYLMSASLERLERRINAWAPSERH</sequence>
<accession>A0A543KWI0</accession>
<dbReference type="Gene3D" id="1.10.3720.10">
    <property type="entry name" value="MetI-like"/>
    <property type="match status" value="1"/>
</dbReference>
<reference evidence="9 10" key="1">
    <citation type="submission" date="2019-06" db="EMBL/GenBank/DDBJ databases">
        <title>Genomic Encyclopedia of Archaeal and Bacterial Type Strains, Phase II (KMG-II): from individual species to whole genera.</title>
        <authorList>
            <person name="Goeker M."/>
        </authorList>
    </citation>
    <scope>NUCLEOTIDE SEQUENCE [LARGE SCALE GENOMIC DNA]</scope>
    <source>
        <strain evidence="9 10">DSM 7270</strain>
    </source>
</reference>
<evidence type="ECO:0000256" key="7">
    <source>
        <dbReference type="RuleBase" id="RU363032"/>
    </source>
</evidence>
<feature type="domain" description="ABC transmembrane type-1" evidence="8">
    <location>
        <begin position="57"/>
        <end position="241"/>
    </location>
</feature>
<gene>
    <name evidence="9" type="ORF">BDD18_4084</name>
</gene>